<comment type="subcellular location">
    <subcellularLocation>
        <location evidence="1">Secreted</location>
        <location evidence="1">Cell wall</location>
        <topology evidence="1">Peptidoglycan-anchor</topology>
    </subcellularLocation>
</comment>
<keyword evidence="2" id="KW-0134">Cell wall</keyword>
<dbReference type="GO" id="GO:0007155">
    <property type="term" value="P:cell adhesion"/>
    <property type="evidence" value="ECO:0007669"/>
    <property type="project" value="InterPro"/>
</dbReference>
<name>F9Q4R3_STROR</name>
<sequence length="174" mass="19461">MHYSINFNHLERKVMKFKKLWLYILTPLLVLLGSAALTNTVQAQELKNVITKVGIWETDNGKFVTPDAKGVYNLSPQNQSYENYKFAADFDLSAYDGKLKDGDTFTFTIPAPLSVRAETFELKDKETDTAVGDATVVSNGDNQGGKVTITLKNLAEYLKKKVVQKFVVFQVPST</sequence>
<evidence type="ECO:0000256" key="5">
    <source>
        <dbReference type="ARBA" id="ARBA00023088"/>
    </source>
</evidence>
<dbReference type="Gene3D" id="2.60.40.1280">
    <property type="match status" value="1"/>
</dbReference>
<evidence type="ECO:0000313" key="8">
    <source>
        <dbReference type="Proteomes" id="UP000005621"/>
    </source>
</evidence>
<feature type="domain" description="SDR-like Ig" evidence="6">
    <location>
        <begin position="80"/>
        <end position="151"/>
    </location>
</feature>
<evidence type="ECO:0000313" key="7">
    <source>
        <dbReference type="EMBL" id="EGV01138.1"/>
    </source>
</evidence>
<dbReference type="InterPro" id="IPR008966">
    <property type="entry name" value="Adhesion_dom_sf"/>
</dbReference>
<protein>
    <submittedName>
        <fullName evidence="7">Conserved domain protein</fullName>
    </submittedName>
</protein>
<keyword evidence="3" id="KW-0964">Secreted</keyword>
<keyword evidence="4" id="KW-0732">Signal</keyword>
<reference evidence="7 8" key="1">
    <citation type="submission" date="2011-07" db="EMBL/GenBank/DDBJ databases">
        <authorList>
            <person name="Harkins D.M."/>
            <person name="Madupu R."/>
            <person name="Durkin A.S."/>
            <person name="Torralba M."/>
            <person name="Methe B."/>
            <person name="Sutton G.G."/>
            <person name="Nelson K.E."/>
        </authorList>
    </citation>
    <scope>NUCLEOTIDE SEQUENCE [LARGE SCALE GENOMIC DNA]</scope>
    <source>
        <strain evidence="7 8">SK313</strain>
    </source>
</reference>
<evidence type="ECO:0000259" key="6">
    <source>
        <dbReference type="Pfam" id="PF17961"/>
    </source>
</evidence>
<dbReference type="InterPro" id="IPR041171">
    <property type="entry name" value="SDR_Ig"/>
</dbReference>
<evidence type="ECO:0000256" key="4">
    <source>
        <dbReference type="ARBA" id="ARBA00022729"/>
    </source>
</evidence>
<evidence type="ECO:0000256" key="1">
    <source>
        <dbReference type="ARBA" id="ARBA00004168"/>
    </source>
</evidence>
<dbReference type="EMBL" id="AFUU01000004">
    <property type="protein sequence ID" value="EGV01138.1"/>
    <property type="molecule type" value="Genomic_DNA"/>
</dbReference>
<organism evidence="7 8">
    <name type="scientific">Streptococcus oralis SK313</name>
    <dbReference type="NCBI Taxonomy" id="1035190"/>
    <lineage>
        <taxon>Bacteria</taxon>
        <taxon>Bacillati</taxon>
        <taxon>Bacillota</taxon>
        <taxon>Bacilli</taxon>
        <taxon>Lactobacillales</taxon>
        <taxon>Streptococcaceae</taxon>
        <taxon>Streptococcus</taxon>
    </lineage>
</organism>
<dbReference type="Proteomes" id="UP000005621">
    <property type="component" value="Unassembled WGS sequence"/>
</dbReference>
<evidence type="ECO:0000256" key="2">
    <source>
        <dbReference type="ARBA" id="ARBA00022512"/>
    </source>
</evidence>
<dbReference type="SUPFAM" id="SSF49401">
    <property type="entry name" value="Bacterial adhesins"/>
    <property type="match status" value="1"/>
</dbReference>
<dbReference type="Pfam" id="PF17961">
    <property type="entry name" value="Big_8"/>
    <property type="match status" value="1"/>
</dbReference>
<keyword evidence="5" id="KW-0572">Peptidoglycan-anchor</keyword>
<proteinExistence type="predicted"/>
<accession>F9Q4R3</accession>
<dbReference type="PATRIC" id="fig|1035190.4.peg.1739"/>
<dbReference type="InterPro" id="IPR011252">
    <property type="entry name" value="Fibrogen-bd_dom1"/>
</dbReference>
<evidence type="ECO:0000256" key="3">
    <source>
        <dbReference type="ARBA" id="ARBA00022525"/>
    </source>
</evidence>
<comment type="caution">
    <text evidence="7">The sequence shown here is derived from an EMBL/GenBank/DDBJ whole genome shotgun (WGS) entry which is preliminary data.</text>
</comment>
<gene>
    <name evidence="7" type="ORF">HMPREF9950_0606</name>
</gene>
<dbReference type="AlphaFoldDB" id="F9Q4R3"/>